<reference evidence="2" key="1">
    <citation type="submission" date="2022-07" db="EMBL/GenBank/DDBJ databases">
        <title>Phylogenomic reconstructions and comparative analyses of Kickxellomycotina fungi.</title>
        <authorList>
            <person name="Reynolds N.K."/>
            <person name="Stajich J.E."/>
            <person name="Barry K."/>
            <person name="Grigoriev I.V."/>
            <person name="Crous P."/>
            <person name="Smith M.E."/>
        </authorList>
    </citation>
    <scope>NUCLEOTIDE SEQUENCE</scope>
    <source>
        <strain evidence="2">BCRC 34489</strain>
    </source>
</reference>
<protein>
    <submittedName>
        <fullName evidence="2">Uncharacterized protein</fullName>
    </submittedName>
</protein>
<dbReference type="InterPro" id="IPR027417">
    <property type="entry name" value="P-loop_NTPase"/>
</dbReference>
<dbReference type="EMBL" id="JANBUM010000419">
    <property type="protein sequence ID" value="KAJ2777387.1"/>
    <property type="molecule type" value="Genomic_DNA"/>
</dbReference>
<keyword evidence="3" id="KW-1185">Reference proteome</keyword>
<evidence type="ECO:0000256" key="1">
    <source>
        <dbReference type="SAM" id="MobiDB-lite"/>
    </source>
</evidence>
<gene>
    <name evidence="2" type="ORF">GGI15_004524</name>
</gene>
<dbReference type="Proteomes" id="UP001140172">
    <property type="component" value="Unassembled WGS sequence"/>
</dbReference>
<sequence length="715" mass="79617">MNVFDNALPSQEVINRVRVRRDILRNNDDIKASLDSPEPSVIFIDDPAIPIPVAADDDAAAKKPVMIPLLLRPQVTVGDPNMPRSIFGAISRFAESPSVSDTPTDHNPVMKGDNIIDNDPDDEYDDYVDVSDSTSKMPTTQTLPETGNVYMSSHIFLTGCMGNGKSYVMRDLAVRSISKYPNIRVAYIPDCRVWSQLGDRIELLKYLVRALWIAFALDESWAAGVEYSVGDRIGNGTNDLGNIINMVDGVCQDIVSSENPIGLQYEGRLLLCIDNYDAASAEVRSIVVELVRSTRRILAVIATRGNQPITDIRATTYTISSYYSPSEARAILDWTSQSENNVLPDEIDEDSSDRLFAMACEYTWLNPRDIAYFFTPARCNGGMEALENFAYDAVIAQGARDIGIRQYLEEVARNSVEQLTSVLHEDDSNTIRMAYFCLYHSLRPTALRFRSSSHPAGVEPTSPFFQIQSTSIYGESIGNNLLAFVSPRVAEYVFGQLTINVEDMIKTTRNRTGALQTGQDTTAQTHYKMGYALMLHWLHRGVDILGLGKGSKKVHLLRDSYPSFDNVAAEANTELPPGIHNKGMHTYSNTDKDYSSMKGVDFITFSDQGRPVKYYIVGLELSTAEFSDILRVFAADLNLGAIEDDSRAYISQTRRICSGIKQAHEYHRNNDDDNNGPCEVYILASSTVAGRSYNRNDLVNRNLNITLHLLNADNL</sequence>
<dbReference type="AlphaFoldDB" id="A0A9W8H8K5"/>
<dbReference type="OrthoDB" id="5520217at2759"/>
<evidence type="ECO:0000313" key="2">
    <source>
        <dbReference type="EMBL" id="KAJ2777387.1"/>
    </source>
</evidence>
<dbReference type="SUPFAM" id="SSF52540">
    <property type="entry name" value="P-loop containing nucleoside triphosphate hydrolases"/>
    <property type="match status" value="1"/>
</dbReference>
<accession>A0A9W8H8K5</accession>
<feature type="region of interest" description="Disordered" evidence="1">
    <location>
        <begin position="97"/>
        <end position="122"/>
    </location>
</feature>
<comment type="caution">
    <text evidence="2">The sequence shown here is derived from an EMBL/GenBank/DDBJ whole genome shotgun (WGS) entry which is preliminary data.</text>
</comment>
<proteinExistence type="predicted"/>
<organism evidence="2 3">
    <name type="scientific">Coemansia interrupta</name>
    <dbReference type="NCBI Taxonomy" id="1126814"/>
    <lineage>
        <taxon>Eukaryota</taxon>
        <taxon>Fungi</taxon>
        <taxon>Fungi incertae sedis</taxon>
        <taxon>Zoopagomycota</taxon>
        <taxon>Kickxellomycotina</taxon>
        <taxon>Kickxellomycetes</taxon>
        <taxon>Kickxellales</taxon>
        <taxon>Kickxellaceae</taxon>
        <taxon>Coemansia</taxon>
    </lineage>
</organism>
<name>A0A9W8H8K5_9FUNG</name>
<evidence type="ECO:0000313" key="3">
    <source>
        <dbReference type="Proteomes" id="UP001140172"/>
    </source>
</evidence>